<dbReference type="PANTHER" id="PTHR13622:SF8">
    <property type="entry name" value="THIAMIN PYROPHOSPHOKINASE 1"/>
    <property type="match status" value="1"/>
</dbReference>
<dbReference type="SUPFAM" id="SSF55811">
    <property type="entry name" value="Nudix"/>
    <property type="match status" value="1"/>
</dbReference>
<dbReference type="CDD" id="cd03676">
    <property type="entry name" value="NUDIX_Tnr3_like"/>
    <property type="match status" value="1"/>
</dbReference>
<gene>
    <name evidence="2" type="ORF">AAFC00_006732</name>
</gene>
<keyword evidence="3" id="KW-1185">Reference proteome</keyword>
<comment type="caution">
    <text evidence="2">The sequence shown here is derived from an EMBL/GenBank/DDBJ whole genome shotgun (WGS) entry which is preliminary data.</text>
</comment>
<dbReference type="Proteomes" id="UP001562354">
    <property type="component" value="Unassembled WGS sequence"/>
</dbReference>
<proteinExistence type="predicted"/>
<sequence length="314" mass="35417">MSSFGDGNIRRTMKSNIELLNDCDQILPKLNYYKFRITGFGNSFGTLLEDVVQRCSWGRQWHVDHSETTVTLDAPDIAQRNNAMHEMLKREQEKDTFMQLRKWSNEVFPVYGPKKELVMSIERVAAPLFGIVTYGVQLLAYHEDDSAGFGLWVARRAKAKRTFPGMLDSTVGGSLPTEETPFDCLVREAEEEASFNPELVRKHAIACGTVNYLCLTDERSGGEIGCFTPEVQFVYEIKLPQDIIPIPGDGEAEEITLMTVPQLKKALAEGEFTPANGCIVLDFFVRHGVLTFENEPDYIEIASRLHRVLDLQTA</sequence>
<organism evidence="2 3">
    <name type="scientific">Neodothiora populina</name>
    <dbReference type="NCBI Taxonomy" id="2781224"/>
    <lineage>
        <taxon>Eukaryota</taxon>
        <taxon>Fungi</taxon>
        <taxon>Dikarya</taxon>
        <taxon>Ascomycota</taxon>
        <taxon>Pezizomycotina</taxon>
        <taxon>Dothideomycetes</taxon>
        <taxon>Dothideomycetidae</taxon>
        <taxon>Dothideales</taxon>
        <taxon>Dothioraceae</taxon>
        <taxon>Neodothiora</taxon>
    </lineage>
</organism>
<feature type="domain" description="Nudix hydrolase" evidence="1">
    <location>
        <begin position="131"/>
        <end position="280"/>
    </location>
</feature>
<dbReference type="PROSITE" id="PS51462">
    <property type="entry name" value="NUDIX"/>
    <property type="match status" value="1"/>
</dbReference>
<accession>A0ABR3PB51</accession>
<name>A0ABR3PB51_9PEZI</name>
<dbReference type="InterPro" id="IPR000086">
    <property type="entry name" value="NUDIX_hydrolase_dom"/>
</dbReference>
<dbReference type="InterPro" id="IPR031804">
    <property type="entry name" value="DUF4743"/>
</dbReference>
<dbReference type="Pfam" id="PF00293">
    <property type="entry name" value="NUDIX"/>
    <property type="match status" value="1"/>
</dbReference>
<dbReference type="InterPro" id="IPR015797">
    <property type="entry name" value="NUDIX_hydrolase-like_dom_sf"/>
</dbReference>
<evidence type="ECO:0000259" key="1">
    <source>
        <dbReference type="PROSITE" id="PS51462"/>
    </source>
</evidence>
<reference evidence="2 3" key="1">
    <citation type="submission" date="2024-07" db="EMBL/GenBank/DDBJ databases">
        <title>Draft sequence of the Neodothiora populina.</title>
        <authorList>
            <person name="Drown D.D."/>
            <person name="Schuette U.S."/>
            <person name="Buechlein A.B."/>
            <person name="Rusch D.R."/>
            <person name="Winton L.W."/>
            <person name="Adams G.A."/>
        </authorList>
    </citation>
    <scope>NUCLEOTIDE SEQUENCE [LARGE SCALE GENOMIC DNA]</scope>
    <source>
        <strain evidence="2 3">CPC 39397</strain>
    </source>
</reference>
<dbReference type="RefSeq" id="XP_069199606.1">
    <property type="nucleotide sequence ID" value="XM_069346727.1"/>
</dbReference>
<protein>
    <recommendedName>
        <fullName evidence="1">Nudix hydrolase domain-containing protein</fullName>
    </recommendedName>
</protein>
<dbReference type="EMBL" id="JBFMKM010000010">
    <property type="protein sequence ID" value="KAL1303331.1"/>
    <property type="molecule type" value="Genomic_DNA"/>
</dbReference>
<evidence type="ECO:0000313" key="3">
    <source>
        <dbReference type="Proteomes" id="UP001562354"/>
    </source>
</evidence>
<dbReference type="Gene3D" id="3.90.79.10">
    <property type="entry name" value="Nucleoside Triphosphate Pyrophosphohydrolase"/>
    <property type="match status" value="1"/>
</dbReference>
<dbReference type="GeneID" id="95980431"/>
<evidence type="ECO:0000313" key="2">
    <source>
        <dbReference type="EMBL" id="KAL1303331.1"/>
    </source>
</evidence>
<dbReference type="Pfam" id="PF15916">
    <property type="entry name" value="DUF4743"/>
    <property type="match status" value="1"/>
</dbReference>
<dbReference type="PANTHER" id="PTHR13622">
    <property type="entry name" value="THIAMIN PYROPHOSPHOKINASE"/>
    <property type="match status" value="1"/>
</dbReference>